<dbReference type="Pfam" id="PF00202">
    <property type="entry name" value="Aminotran_3"/>
    <property type="match status" value="1"/>
</dbReference>
<comment type="caution">
    <text evidence="4">The sequence shown here is derived from an EMBL/GenBank/DDBJ whole genome shotgun (WGS) entry which is preliminary data.</text>
</comment>
<dbReference type="Gene3D" id="3.90.1150.10">
    <property type="entry name" value="Aspartate Aminotransferase, domain 1"/>
    <property type="match status" value="1"/>
</dbReference>
<evidence type="ECO:0000256" key="3">
    <source>
        <dbReference type="RuleBase" id="RU003560"/>
    </source>
</evidence>
<dbReference type="InterPro" id="IPR005814">
    <property type="entry name" value="Aminotrans_3"/>
</dbReference>
<dbReference type="CDD" id="cd00610">
    <property type="entry name" value="OAT_like"/>
    <property type="match status" value="1"/>
</dbReference>
<evidence type="ECO:0000313" key="5">
    <source>
        <dbReference type="Proteomes" id="UP001623041"/>
    </source>
</evidence>
<name>A0ABW8RGF9_9BACI</name>
<dbReference type="RefSeq" id="WP_406581144.1">
    <property type="nucleotide sequence ID" value="NZ_JBJHQH010000009.1"/>
</dbReference>
<reference evidence="4 5" key="1">
    <citation type="submission" date="2024-11" db="EMBL/GenBank/DDBJ databases">
        <authorList>
            <person name="Lucas J.A."/>
        </authorList>
    </citation>
    <scope>NUCLEOTIDE SEQUENCE [LARGE SCALE GENOMIC DNA]</scope>
    <source>
        <strain evidence="4 5">Z 5.4</strain>
    </source>
</reference>
<dbReference type="PIRSF" id="PIRSF000521">
    <property type="entry name" value="Transaminase_4ab_Lys_Orn"/>
    <property type="match status" value="1"/>
</dbReference>
<comment type="similarity">
    <text evidence="1 3">Belongs to the class-III pyridoxal-phosphate-dependent aminotransferase family.</text>
</comment>
<evidence type="ECO:0000256" key="2">
    <source>
        <dbReference type="ARBA" id="ARBA00022898"/>
    </source>
</evidence>
<dbReference type="PANTHER" id="PTHR43094:SF1">
    <property type="entry name" value="AMINOTRANSFERASE CLASS-III"/>
    <property type="match status" value="1"/>
</dbReference>
<dbReference type="InterPro" id="IPR049704">
    <property type="entry name" value="Aminotrans_3_PPA_site"/>
</dbReference>
<gene>
    <name evidence="4" type="ORF">ACJEBI_13880</name>
</gene>
<dbReference type="InterPro" id="IPR015422">
    <property type="entry name" value="PyrdxlP-dep_Trfase_small"/>
</dbReference>
<keyword evidence="5" id="KW-1185">Reference proteome</keyword>
<keyword evidence="2 3" id="KW-0663">Pyridoxal phosphate</keyword>
<evidence type="ECO:0000313" key="4">
    <source>
        <dbReference type="EMBL" id="MFK9092570.1"/>
    </source>
</evidence>
<keyword evidence="4" id="KW-0032">Aminotransferase</keyword>
<keyword evidence="4" id="KW-0808">Transferase</keyword>
<sequence>MEVRRVSNQTEIDHLVDLDRKHFLHPTTMPKAHAEQGPKIIFSEGKGIYVTDVYGDTYIDGVSMLWNVNLGHGQKELAEAAKNQMEKLAFNSNFISYSNEPAIRLAEKLVSIAPGDLQSVFYTSGGSESNDTAIKLSRFYWQIKGKPEKRKVIALQDGYHGVTIAAQTATAIPNFHTFANSGISEVFHAKPHLTNCENGDRNDPNYNGCIRDLVEREGAETIAAVILEPIQGSGGVHIPPAGYIQAVRDLCDEFGILFIADEVICGFGRTGKMFGVDNWDVVPDLLCFAKGVSSGYSQLGGVLLHKEVHQTITQFEGLLSHGFTYSGHATACAVGLKTIEIIERDNLVEHTKNMELELKKGYEYLKKNHKFVTKDRAIGLLSAFELYEDPASNKPFDLSVQAATKVGEECFKRKLLIRPIRVAEGKNIIAVAPPLVIQKEEVEEIINILDDSLKAFSKKWL</sequence>
<dbReference type="SUPFAM" id="SSF53383">
    <property type="entry name" value="PLP-dependent transferases"/>
    <property type="match status" value="1"/>
</dbReference>
<dbReference type="PANTHER" id="PTHR43094">
    <property type="entry name" value="AMINOTRANSFERASE"/>
    <property type="match status" value="1"/>
</dbReference>
<dbReference type="InterPro" id="IPR015424">
    <property type="entry name" value="PyrdxlP-dep_Trfase"/>
</dbReference>
<proteinExistence type="inferred from homology"/>
<protein>
    <submittedName>
        <fullName evidence="4">Aspartate aminotransferase family protein</fullName>
    </submittedName>
</protein>
<dbReference type="Proteomes" id="UP001623041">
    <property type="component" value="Unassembled WGS sequence"/>
</dbReference>
<dbReference type="GO" id="GO:0008483">
    <property type="term" value="F:transaminase activity"/>
    <property type="evidence" value="ECO:0007669"/>
    <property type="project" value="UniProtKB-KW"/>
</dbReference>
<evidence type="ECO:0000256" key="1">
    <source>
        <dbReference type="ARBA" id="ARBA00008954"/>
    </source>
</evidence>
<dbReference type="InterPro" id="IPR015421">
    <property type="entry name" value="PyrdxlP-dep_Trfase_major"/>
</dbReference>
<accession>A0ABW8RGF9</accession>
<dbReference type="PROSITE" id="PS00600">
    <property type="entry name" value="AA_TRANSFER_CLASS_3"/>
    <property type="match status" value="1"/>
</dbReference>
<dbReference type="Gene3D" id="3.40.640.10">
    <property type="entry name" value="Type I PLP-dependent aspartate aminotransferase-like (Major domain)"/>
    <property type="match status" value="1"/>
</dbReference>
<organism evidence="4 5">
    <name type="scientific">Bacillus salipaludis</name>
    <dbReference type="NCBI Taxonomy" id="2547811"/>
    <lineage>
        <taxon>Bacteria</taxon>
        <taxon>Bacillati</taxon>
        <taxon>Bacillota</taxon>
        <taxon>Bacilli</taxon>
        <taxon>Bacillales</taxon>
        <taxon>Bacillaceae</taxon>
        <taxon>Bacillus</taxon>
    </lineage>
</organism>
<dbReference type="EMBL" id="JBJHQH010000009">
    <property type="protein sequence ID" value="MFK9092570.1"/>
    <property type="molecule type" value="Genomic_DNA"/>
</dbReference>